<proteinExistence type="predicted"/>
<reference evidence="1" key="1">
    <citation type="submission" date="2022-12" db="EMBL/GenBank/DDBJ databases">
        <authorList>
            <person name="Alioto T."/>
            <person name="Alioto T."/>
            <person name="Gomez Garrido J."/>
        </authorList>
    </citation>
    <scope>NUCLEOTIDE SEQUENCE</scope>
</reference>
<evidence type="ECO:0000313" key="1">
    <source>
        <dbReference type="EMBL" id="CAI5780469.1"/>
    </source>
</evidence>
<sequence length="93" mass="9124">MRQRCRLSPGGGAAPRLAAFVTCGSSTCRADSFPAGCSRSAAGLPCPEPPQGEAAAAAAAAAGGAPVPQAAAWTEVTLRPPLGPEDIGSLHPM</sequence>
<protein>
    <submittedName>
        <fullName evidence="1">Uncharacterized protein</fullName>
    </submittedName>
</protein>
<name>A0AA35KMT2_9SAUR</name>
<gene>
    <name evidence="1" type="ORF">PODLI_1B034788</name>
</gene>
<keyword evidence="2" id="KW-1185">Reference proteome</keyword>
<organism evidence="1 2">
    <name type="scientific">Podarcis lilfordi</name>
    <name type="common">Lilford's wall lizard</name>
    <dbReference type="NCBI Taxonomy" id="74358"/>
    <lineage>
        <taxon>Eukaryota</taxon>
        <taxon>Metazoa</taxon>
        <taxon>Chordata</taxon>
        <taxon>Craniata</taxon>
        <taxon>Vertebrata</taxon>
        <taxon>Euteleostomi</taxon>
        <taxon>Lepidosauria</taxon>
        <taxon>Squamata</taxon>
        <taxon>Bifurcata</taxon>
        <taxon>Unidentata</taxon>
        <taxon>Episquamata</taxon>
        <taxon>Laterata</taxon>
        <taxon>Lacertibaenia</taxon>
        <taxon>Lacertidae</taxon>
        <taxon>Podarcis</taxon>
    </lineage>
</organism>
<dbReference type="EMBL" id="OX395132">
    <property type="protein sequence ID" value="CAI5780469.1"/>
    <property type="molecule type" value="Genomic_DNA"/>
</dbReference>
<accession>A0AA35KMT2</accession>
<dbReference type="AlphaFoldDB" id="A0AA35KMT2"/>
<evidence type="ECO:0000313" key="2">
    <source>
        <dbReference type="Proteomes" id="UP001178461"/>
    </source>
</evidence>
<dbReference type="Proteomes" id="UP001178461">
    <property type="component" value="Chromosome 7"/>
</dbReference>